<sequence length="190" mass="22105">MYRNIKDATGKGGCTISECIRAKNSDVLMEQEQVLKRWTEYIEDLFHDTREEKPSIKKNMDELKILKSEVQTIINIMKTNKAKGPYEIVIKKIRRLEEFSIEKLTIITNEICENGKIPENLSKLIFIALPKRPEAIECEHNLIIKLINHVTKTLLKVLVMRARSRTRREIAKVQCGFIVDHGIRNDIFTV</sequence>
<organism evidence="1 2">
    <name type="scientific">Limulus polyphemus</name>
    <name type="common">Atlantic horseshoe crab</name>
    <dbReference type="NCBI Taxonomy" id="6850"/>
    <lineage>
        <taxon>Eukaryota</taxon>
        <taxon>Metazoa</taxon>
        <taxon>Ecdysozoa</taxon>
        <taxon>Arthropoda</taxon>
        <taxon>Chelicerata</taxon>
        <taxon>Merostomata</taxon>
        <taxon>Xiphosura</taxon>
        <taxon>Limulidae</taxon>
        <taxon>Limulus</taxon>
    </lineage>
</organism>
<accession>A0ABM1B860</accession>
<evidence type="ECO:0000313" key="2">
    <source>
        <dbReference type="RefSeq" id="XP_013776769.1"/>
    </source>
</evidence>
<reference evidence="2" key="1">
    <citation type="submission" date="2025-08" db="UniProtKB">
        <authorList>
            <consortium name="RefSeq"/>
        </authorList>
    </citation>
    <scope>IDENTIFICATION</scope>
    <source>
        <tissue evidence="2">Muscle</tissue>
    </source>
</reference>
<evidence type="ECO:0000313" key="1">
    <source>
        <dbReference type="Proteomes" id="UP000694941"/>
    </source>
</evidence>
<dbReference type="RefSeq" id="XP_013776769.1">
    <property type="nucleotide sequence ID" value="XM_013921315.1"/>
</dbReference>
<dbReference type="Proteomes" id="UP000694941">
    <property type="component" value="Unplaced"/>
</dbReference>
<gene>
    <name evidence="2" type="primary">LOC106461491</name>
</gene>
<protein>
    <submittedName>
        <fullName evidence="2">Uncharacterized protein LOC106461491</fullName>
    </submittedName>
</protein>
<proteinExistence type="predicted"/>
<name>A0ABM1B860_LIMPO</name>
<dbReference type="GeneID" id="106461491"/>
<keyword evidence="1" id="KW-1185">Reference proteome</keyword>